<dbReference type="KEGG" id="paqt:E8L99_06365"/>
<organism evidence="2 3">
    <name type="scientific">Phreatobacter aquaticus</name>
    <dbReference type="NCBI Taxonomy" id="2570229"/>
    <lineage>
        <taxon>Bacteria</taxon>
        <taxon>Pseudomonadati</taxon>
        <taxon>Pseudomonadota</taxon>
        <taxon>Alphaproteobacteria</taxon>
        <taxon>Hyphomicrobiales</taxon>
        <taxon>Phreatobacteraceae</taxon>
        <taxon>Phreatobacter</taxon>
    </lineage>
</organism>
<dbReference type="Proteomes" id="UP000298588">
    <property type="component" value="Chromosome"/>
</dbReference>
<dbReference type="EMBL" id="CP039865">
    <property type="protein sequence ID" value="QCK85418.1"/>
    <property type="molecule type" value="Genomic_DNA"/>
</dbReference>
<proteinExistence type="predicted"/>
<keyword evidence="1" id="KW-0732">Signal</keyword>
<feature type="signal peptide" evidence="1">
    <location>
        <begin position="1"/>
        <end position="22"/>
    </location>
</feature>
<name>A0A4D7QDY6_9HYPH</name>
<dbReference type="AlphaFoldDB" id="A0A4D7QDY6"/>
<accession>A0A4D7QDY6</accession>
<gene>
    <name evidence="2" type="ORF">E8L99_06365</name>
</gene>
<evidence type="ECO:0000313" key="2">
    <source>
        <dbReference type="EMBL" id="QCK85418.1"/>
    </source>
</evidence>
<sequence>MAMCRALTLCLALVLAPLPALAAGLEACRPLSIATPARPPRDAVTSSWLKPVPENPVGCTHGIAFEAGGGATLWRCQVVPPDGKDLPEGTPEHAFLLMRPGQPVQVLPDELMAGKYQSFDLIRVDLDGDGTSETVLAAWNAQSNGMGVHRWTIRVFDAGWKLLATFPEVVDWGNTSLVRAASGRRGCDIAVTRYVESVNRAGRPGISLEARFQRLNAGALAEATDRPAVRRRYDRTFEAARTRHFDRNPDSDKGDVARWLSHRDAQAVGR</sequence>
<keyword evidence="3" id="KW-1185">Reference proteome</keyword>
<evidence type="ECO:0000313" key="3">
    <source>
        <dbReference type="Proteomes" id="UP000298588"/>
    </source>
</evidence>
<feature type="chain" id="PRO_5020871937" description="VCBS repeat-containing protein" evidence="1">
    <location>
        <begin position="23"/>
        <end position="270"/>
    </location>
</feature>
<protein>
    <recommendedName>
        <fullName evidence="4">VCBS repeat-containing protein</fullName>
    </recommendedName>
</protein>
<evidence type="ECO:0008006" key="4">
    <source>
        <dbReference type="Google" id="ProtNLM"/>
    </source>
</evidence>
<evidence type="ECO:0000256" key="1">
    <source>
        <dbReference type="SAM" id="SignalP"/>
    </source>
</evidence>
<reference evidence="2 3" key="1">
    <citation type="submission" date="2019-04" db="EMBL/GenBank/DDBJ databases">
        <title>Phreatobacter aquaticus sp. nov.</title>
        <authorList>
            <person name="Choi A."/>
            <person name="Baek K."/>
        </authorList>
    </citation>
    <scope>NUCLEOTIDE SEQUENCE [LARGE SCALE GENOMIC DNA]</scope>
    <source>
        <strain evidence="2 3">NMCR1094</strain>
    </source>
</reference>
<dbReference type="OrthoDB" id="8479227at2"/>
<dbReference type="RefSeq" id="WP_137098752.1">
    <property type="nucleotide sequence ID" value="NZ_CP039865.1"/>
</dbReference>